<name>A0A2J6REF4_HYAVF</name>
<protein>
    <submittedName>
        <fullName evidence="2">Uncharacterized protein</fullName>
    </submittedName>
</protein>
<dbReference type="PANTHER" id="PTHR37540">
    <property type="entry name" value="TRANSCRIPTION FACTOR (ACR-2), PUTATIVE-RELATED-RELATED"/>
    <property type="match status" value="1"/>
</dbReference>
<dbReference type="OrthoDB" id="4158087at2759"/>
<dbReference type="PANTHER" id="PTHR37540:SF5">
    <property type="entry name" value="TRANSCRIPTION FACTOR DOMAIN-CONTAINING PROTEIN"/>
    <property type="match status" value="1"/>
</dbReference>
<proteinExistence type="predicted"/>
<dbReference type="AlphaFoldDB" id="A0A2J6REF4"/>
<dbReference type="InterPro" id="IPR021858">
    <property type="entry name" value="Fun_TF"/>
</dbReference>
<evidence type="ECO:0000313" key="2">
    <source>
        <dbReference type="EMBL" id="PMD36900.1"/>
    </source>
</evidence>
<keyword evidence="3" id="KW-1185">Reference proteome</keyword>
<evidence type="ECO:0000313" key="3">
    <source>
        <dbReference type="Proteomes" id="UP000235786"/>
    </source>
</evidence>
<feature type="compositionally biased region" description="Basic residues" evidence="1">
    <location>
        <begin position="28"/>
        <end position="42"/>
    </location>
</feature>
<reference evidence="2 3" key="1">
    <citation type="submission" date="2016-04" db="EMBL/GenBank/DDBJ databases">
        <title>A degradative enzymes factory behind the ericoid mycorrhizal symbiosis.</title>
        <authorList>
            <consortium name="DOE Joint Genome Institute"/>
            <person name="Martino E."/>
            <person name="Morin E."/>
            <person name="Grelet G."/>
            <person name="Kuo A."/>
            <person name="Kohler A."/>
            <person name="Daghino S."/>
            <person name="Barry K."/>
            <person name="Choi C."/>
            <person name="Cichocki N."/>
            <person name="Clum A."/>
            <person name="Copeland A."/>
            <person name="Hainaut M."/>
            <person name="Haridas S."/>
            <person name="Labutti K."/>
            <person name="Lindquist E."/>
            <person name="Lipzen A."/>
            <person name="Khouja H.-R."/>
            <person name="Murat C."/>
            <person name="Ohm R."/>
            <person name="Olson A."/>
            <person name="Spatafora J."/>
            <person name="Veneault-Fourrey C."/>
            <person name="Henrissat B."/>
            <person name="Grigoriev I."/>
            <person name="Martin F."/>
            <person name="Perotto S."/>
        </authorList>
    </citation>
    <scope>NUCLEOTIDE SEQUENCE [LARGE SCALE GENOMIC DNA]</scope>
    <source>
        <strain evidence="2 3">F</strain>
    </source>
</reference>
<sequence>MRPRRLAKTAMDTGQPPNRKQFKAPTASKRRRKPPAGKRTKHKAPEEQEPVDPQLLASPRSKAVCPYTPSTDVEDYHLRSLINYYVTFVTAATLTNVGPRFEWYGLAVRDEAFFHALMSSTCAHYTYMTGVQFPYRWIFFRHRGEAIRMVNQRIVQGRHDEGTINAIIVFAQQDSFEDHPEESKRHMDGLVRLVQAAGSPSSPEFSEKTRRHLHFVDLAAAIIADSKPHFPPSLDMTNLVAYFGEPSPAASLHIRSFGSRLYNYTGSTLSDQAANVLWGLRNISELVEAFRNKRASLETPSASDIQFTDRVEVLERLVHSLWFVEDPATPQHILFRTFGYTCLIYIYTFLRDLPMGLNMNSMLARKVKFALEACAELNVLLATFPDLLLWEMFLCGRAAHPREKPFLAQQVTKLLLMRKLEDPKNIVAASDALLWPERGPKVPLVAVGSHHTRSEVIEIDSD</sequence>
<feature type="region of interest" description="Disordered" evidence="1">
    <location>
        <begin position="1"/>
        <end position="63"/>
    </location>
</feature>
<dbReference type="EMBL" id="KZ613950">
    <property type="protein sequence ID" value="PMD36900.1"/>
    <property type="molecule type" value="Genomic_DNA"/>
</dbReference>
<organism evidence="2 3">
    <name type="scientific">Hyaloscypha variabilis (strain UAMH 11265 / GT02V1 / F)</name>
    <name type="common">Meliniomyces variabilis</name>
    <dbReference type="NCBI Taxonomy" id="1149755"/>
    <lineage>
        <taxon>Eukaryota</taxon>
        <taxon>Fungi</taxon>
        <taxon>Dikarya</taxon>
        <taxon>Ascomycota</taxon>
        <taxon>Pezizomycotina</taxon>
        <taxon>Leotiomycetes</taxon>
        <taxon>Helotiales</taxon>
        <taxon>Hyaloscyphaceae</taxon>
        <taxon>Hyaloscypha</taxon>
        <taxon>Hyaloscypha variabilis</taxon>
    </lineage>
</organism>
<dbReference type="Pfam" id="PF11951">
    <property type="entry name" value="Fungal_trans_2"/>
    <property type="match status" value="1"/>
</dbReference>
<gene>
    <name evidence="2" type="ORF">L207DRAFT_91287</name>
</gene>
<accession>A0A2J6REF4</accession>
<dbReference type="Proteomes" id="UP000235786">
    <property type="component" value="Unassembled WGS sequence"/>
</dbReference>
<evidence type="ECO:0000256" key="1">
    <source>
        <dbReference type="SAM" id="MobiDB-lite"/>
    </source>
</evidence>